<evidence type="ECO:0000256" key="1">
    <source>
        <dbReference type="SAM" id="Phobius"/>
    </source>
</evidence>
<sequence length="188" mass="20794">MVNPEAAALGFFVWGGFVWSGLGALSDGVVLVSYSWRLVSYRLFMLTYSDGLLTYSAFYVTCRVYMRVASKEKCIQMESSPLSADCPVGGASAAARFWVIVSCLAWVKLMLSYSWRIVSYNWRLVSYRLFLLTYSVGLLTYSAFYVTCRIFLRVASGEKCIQTESSPLPADCPVGGASPVARFLPIVG</sequence>
<keyword evidence="1" id="KW-0812">Transmembrane</keyword>
<dbReference type="EMBL" id="QLZR01000001">
    <property type="protein sequence ID" value="RAZ80757.1"/>
    <property type="molecule type" value="Genomic_DNA"/>
</dbReference>
<evidence type="ECO:0000313" key="2">
    <source>
        <dbReference type="EMBL" id="RAZ80757.1"/>
    </source>
</evidence>
<feature type="transmembrane region" description="Helical" evidence="1">
    <location>
        <begin position="45"/>
        <end position="66"/>
    </location>
</feature>
<evidence type="ECO:0000313" key="3">
    <source>
        <dbReference type="Proteomes" id="UP000251002"/>
    </source>
</evidence>
<dbReference type="Proteomes" id="UP000251002">
    <property type="component" value="Unassembled WGS sequence"/>
</dbReference>
<keyword evidence="3" id="KW-1185">Reference proteome</keyword>
<feature type="transmembrane region" description="Helical" evidence="1">
    <location>
        <begin position="87"/>
        <end position="107"/>
    </location>
</feature>
<keyword evidence="1" id="KW-1133">Transmembrane helix</keyword>
<comment type="caution">
    <text evidence="2">The sequence shown here is derived from an EMBL/GenBank/DDBJ whole genome shotgun (WGS) entry which is preliminary data.</text>
</comment>
<feature type="transmembrane region" description="Helical" evidence="1">
    <location>
        <begin position="7"/>
        <end position="25"/>
    </location>
</feature>
<reference evidence="2 3" key="1">
    <citation type="submission" date="2018-06" db="EMBL/GenBank/DDBJ databases">
        <title>The draft genome sequences of strains SCU63 and S1.</title>
        <authorList>
            <person name="Gan L."/>
        </authorList>
    </citation>
    <scope>NUCLEOTIDE SEQUENCE [LARGE SCALE GENOMIC DNA]</scope>
    <source>
        <strain evidence="2 3">SCU63</strain>
    </source>
</reference>
<proteinExistence type="predicted"/>
<name>A0A365L663_9BACL</name>
<accession>A0A365L663</accession>
<protein>
    <submittedName>
        <fullName evidence="2">Uncharacterized protein</fullName>
    </submittedName>
</protein>
<dbReference type="AlphaFoldDB" id="A0A365L663"/>
<keyword evidence="1" id="KW-0472">Membrane</keyword>
<feature type="transmembrane region" description="Helical" evidence="1">
    <location>
        <begin position="127"/>
        <end position="152"/>
    </location>
</feature>
<gene>
    <name evidence="2" type="ORF">DP120_00250</name>
</gene>
<organism evidence="2 3">
    <name type="scientific">Planococcus halotolerans</name>
    <dbReference type="NCBI Taxonomy" id="2233542"/>
    <lineage>
        <taxon>Bacteria</taxon>
        <taxon>Bacillati</taxon>
        <taxon>Bacillota</taxon>
        <taxon>Bacilli</taxon>
        <taxon>Bacillales</taxon>
        <taxon>Caryophanaceae</taxon>
        <taxon>Planococcus</taxon>
    </lineage>
</organism>